<dbReference type="InterPro" id="IPR051848">
    <property type="entry name" value="PGIP"/>
</dbReference>
<protein>
    <submittedName>
        <fullName evidence="11">L domain-like protein</fullName>
    </submittedName>
</protein>
<evidence type="ECO:0000256" key="1">
    <source>
        <dbReference type="ARBA" id="ARBA00004167"/>
    </source>
</evidence>
<dbReference type="FunFam" id="3.80.10.10:FF:000453">
    <property type="entry name" value="Leucine-rich receptor-like protein kinase family protein"/>
    <property type="match status" value="1"/>
</dbReference>
<dbReference type="Gene3D" id="3.80.10.10">
    <property type="entry name" value="Ribonuclease Inhibitor"/>
    <property type="match status" value="2"/>
</dbReference>
<dbReference type="GO" id="GO:0051707">
    <property type="term" value="P:response to other organism"/>
    <property type="evidence" value="ECO:0007669"/>
    <property type="project" value="UniProtKB-ARBA"/>
</dbReference>
<evidence type="ECO:0000256" key="5">
    <source>
        <dbReference type="ARBA" id="ARBA00022729"/>
    </source>
</evidence>
<dbReference type="AlphaFoldDB" id="A0A1Y2AK72"/>
<dbReference type="STRING" id="329046.A0A1Y2AK72"/>
<dbReference type="Pfam" id="PF13855">
    <property type="entry name" value="LRR_8"/>
    <property type="match status" value="1"/>
</dbReference>
<keyword evidence="12" id="KW-1185">Reference proteome</keyword>
<dbReference type="InterPro" id="IPR001810">
    <property type="entry name" value="F-box_dom"/>
</dbReference>
<dbReference type="GO" id="GO:0009791">
    <property type="term" value="P:post-embryonic development"/>
    <property type="evidence" value="ECO:0007669"/>
    <property type="project" value="UniProtKB-ARBA"/>
</dbReference>
<feature type="domain" description="F-box" evidence="10">
    <location>
        <begin position="17"/>
        <end position="71"/>
    </location>
</feature>
<keyword evidence="4" id="KW-0812">Transmembrane</keyword>
<dbReference type="GO" id="GO:0016020">
    <property type="term" value="C:membrane"/>
    <property type="evidence" value="ECO:0007669"/>
    <property type="project" value="UniProtKB-SubCell"/>
</dbReference>
<reference evidence="11 12" key="1">
    <citation type="submission" date="2016-07" db="EMBL/GenBank/DDBJ databases">
        <title>Pervasive Adenine N6-methylation of Active Genes in Fungi.</title>
        <authorList>
            <consortium name="DOE Joint Genome Institute"/>
            <person name="Mondo S.J."/>
            <person name="Dannebaum R.O."/>
            <person name="Kuo R.C."/>
            <person name="Labutti K."/>
            <person name="Haridas S."/>
            <person name="Kuo A."/>
            <person name="Salamov A."/>
            <person name="Ahrendt S.R."/>
            <person name="Lipzen A."/>
            <person name="Sullivan W."/>
            <person name="Andreopoulos W.B."/>
            <person name="Clum A."/>
            <person name="Lindquist E."/>
            <person name="Daum C."/>
            <person name="Ramamoorthy G.K."/>
            <person name="Gryganskyi A."/>
            <person name="Culley D."/>
            <person name="Magnuson J.K."/>
            <person name="James T.Y."/>
            <person name="O'Malley M.A."/>
            <person name="Stajich J.E."/>
            <person name="Spatafora J.W."/>
            <person name="Visel A."/>
            <person name="Grigoriev I.V."/>
        </authorList>
    </citation>
    <scope>NUCLEOTIDE SEQUENCE [LARGE SCALE GENOMIC DNA]</scope>
    <source>
        <strain evidence="11 12">JEL800</strain>
    </source>
</reference>
<gene>
    <name evidence="11" type="ORF">BCR33DRAFT_140135</name>
</gene>
<evidence type="ECO:0000256" key="9">
    <source>
        <dbReference type="ARBA" id="ARBA00023180"/>
    </source>
</evidence>
<dbReference type="PROSITE" id="PS50181">
    <property type="entry name" value="FBOX"/>
    <property type="match status" value="1"/>
</dbReference>
<evidence type="ECO:0000256" key="7">
    <source>
        <dbReference type="ARBA" id="ARBA00022989"/>
    </source>
</evidence>
<dbReference type="Proteomes" id="UP000193642">
    <property type="component" value="Unassembled WGS sequence"/>
</dbReference>
<dbReference type="PANTHER" id="PTHR48059:SF30">
    <property type="entry name" value="OS06G0587000 PROTEIN"/>
    <property type="match status" value="1"/>
</dbReference>
<dbReference type="InterPro" id="IPR032675">
    <property type="entry name" value="LRR_dom_sf"/>
</dbReference>
<proteinExistence type="predicted"/>
<keyword evidence="6" id="KW-0677">Repeat</keyword>
<organism evidence="11 12">
    <name type="scientific">Rhizoclosmatium globosum</name>
    <dbReference type="NCBI Taxonomy" id="329046"/>
    <lineage>
        <taxon>Eukaryota</taxon>
        <taxon>Fungi</taxon>
        <taxon>Fungi incertae sedis</taxon>
        <taxon>Chytridiomycota</taxon>
        <taxon>Chytridiomycota incertae sedis</taxon>
        <taxon>Chytridiomycetes</taxon>
        <taxon>Chytridiales</taxon>
        <taxon>Chytriomycetaceae</taxon>
        <taxon>Rhizoclosmatium</taxon>
    </lineage>
</organism>
<keyword evidence="9" id="KW-0325">Glycoprotein</keyword>
<evidence type="ECO:0000256" key="4">
    <source>
        <dbReference type="ARBA" id="ARBA00022692"/>
    </source>
</evidence>
<keyword evidence="8" id="KW-0472">Membrane</keyword>
<dbReference type="InterPro" id="IPR036047">
    <property type="entry name" value="F-box-like_dom_sf"/>
</dbReference>
<evidence type="ECO:0000256" key="6">
    <source>
        <dbReference type="ARBA" id="ARBA00022737"/>
    </source>
</evidence>
<dbReference type="InterPro" id="IPR001611">
    <property type="entry name" value="Leu-rich_rpt"/>
</dbReference>
<dbReference type="PANTHER" id="PTHR48059">
    <property type="entry name" value="POLYGALACTURONASE INHIBITOR 1"/>
    <property type="match status" value="1"/>
</dbReference>
<comment type="caution">
    <text evidence="11">The sequence shown here is derived from an EMBL/GenBank/DDBJ whole genome shotgun (WGS) entry which is preliminary data.</text>
</comment>
<keyword evidence="7" id="KW-1133">Transmembrane helix</keyword>
<comment type="subcellular location">
    <subcellularLocation>
        <location evidence="2">Cell envelope</location>
    </subcellularLocation>
    <subcellularLocation>
        <location evidence="1">Membrane</location>
        <topology evidence="1">Single-pass membrane protein</topology>
    </subcellularLocation>
</comment>
<dbReference type="OrthoDB" id="676979at2759"/>
<evidence type="ECO:0000256" key="3">
    <source>
        <dbReference type="ARBA" id="ARBA00022614"/>
    </source>
</evidence>
<sequence length="432" mass="48775">MSSLFHYLSHQNLSSPMATFSDLPIEIVTYILLMIRLPGLFRYRGLSRRINEIISSKHFALASLERVFSPVIKRPKVTNYEPLSQLFFSLIATPPRAFQEVIATLYWKDTTHIKFDLEKYEKTRLARYNEDVKGWWGWENKASPEASHPIKPVLSEAICLISKLTHLNLDGINGYIPRKIGELKSLTFLLLSGSSQRGQVPDEIAQLIHLKVLSLPEFISGPFPEVVCKLTNLRILYLAGNHLEGSIPAAIGHLTLLRSLNLQENSLVGPIPQEIEKLVNLDNLHLDYNHLMGEIPKGIGNLKKLIQCGLSHNELSGPIPAEFGGLPRLYNLDMGGNKLVGPVPDSISLYEQWGSLCICEDQLNHPFSHAFVDNIYSKGLCDSVDGKLFYLEERKVEGSDTTLFYARRQPRGEIPPRGYVYRIDNQSQFGNE</sequence>
<keyword evidence="5" id="KW-0732">Signal</keyword>
<evidence type="ECO:0000256" key="8">
    <source>
        <dbReference type="ARBA" id="ARBA00023136"/>
    </source>
</evidence>
<evidence type="ECO:0000313" key="12">
    <source>
        <dbReference type="Proteomes" id="UP000193642"/>
    </source>
</evidence>
<dbReference type="GO" id="GO:0006952">
    <property type="term" value="P:defense response"/>
    <property type="evidence" value="ECO:0007669"/>
    <property type="project" value="UniProtKB-ARBA"/>
</dbReference>
<evidence type="ECO:0000259" key="10">
    <source>
        <dbReference type="PROSITE" id="PS50181"/>
    </source>
</evidence>
<dbReference type="SUPFAM" id="SSF52058">
    <property type="entry name" value="L domain-like"/>
    <property type="match status" value="1"/>
</dbReference>
<evidence type="ECO:0000256" key="2">
    <source>
        <dbReference type="ARBA" id="ARBA00004196"/>
    </source>
</evidence>
<dbReference type="SUPFAM" id="SSF81383">
    <property type="entry name" value="F-box domain"/>
    <property type="match status" value="1"/>
</dbReference>
<name>A0A1Y2AK72_9FUNG</name>
<evidence type="ECO:0000313" key="11">
    <source>
        <dbReference type="EMBL" id="ORY22953.1"/>
    </source>
</evidence>
<keyword evidence="3" id="KW-0433">Leucine-rich repeat</keyword>
<dbReference type="EMBL" id="MCGO01000168">
    <property type="protein sequence ID" value="ORY22953.1"/>
    <property type="molecule type" value="Genomic_DNA"/>
</dbReference>
<accession>A0A1Y2AK72</accession>